<evidence type="ECO:0000256" key="6">
    <source>
        <dbReference type="SAM" id="MobiDB-lite"/>
    </source>
</evidence>
<evidence type="ECO:0000256" key="5">
    <source>
        <dbReference type="PROSITE-ProRule" id="PRU00309"/>
    </source>
</evidence>
<name>A0AAV1KVR4_9NEOP</name>
<feature type="region of interest" description="Disordered" evidence="6">
    <location>
        <begin position="81"/>
        <end position="125"/>
    </location>
</feature>
<dbReference type="GO" id="GO:0043565">
    <property type="term" value="F:sequence-specific DNA binding"/>
    <property type="evidence" value="ECO:0007669"/>
    <property type="project" value="InterPro"/>
</dbReference>
<keyword evidence="4 5" id="KW-0238">DNA-binding</keyword>
<feature type="compositionally biased region" description="Polar residues" evidence="6">
    <location>
        <begin position="103"/>
        <end position="118"/>
    </location>
</feature>
<sequence length="165" mass="18753">MATQKAKRYCIAYGCLSNNRNVDFSFFTVPKDIERCQEWLALLDREDLLSKPNFNPSNYYVCSVHFNDSSFKKCGLKSGSLPVKISPNKSQEDPFYTDAQLKRPTTASQTSQTEPLQQSEKETQTSKYLTAQTPLAHHHNTSITPFLCYPLSYLSHLIPISSLSF</sequence>
<dbReference type="PANTHER" id="PTHR46600">
    <property type="entry name" value="THAP DOMAIN-CONTAINING"/>
    <property type="match status" value="1"/>
</dbReference>
<dbReference type="SUPFAM" id="SSF57716">
    <property type="entry name" value="Glucocorticoid receptor-like (DNA-binding domain)"/>
    <property type="match status" value="1"/>
</dbReference>
<dbReference type="SMART" id="SM00692">
    <property type="entry name" value="DM3"/>
    <property type="match status" value="1"/>
</dbReference>
<dbReference type="PANTHER" id="PTHR46600:SF11">
    <property type="entry name" value="THAP DOMAIN-CONTAINING PROTEIN 10"/>
    <property type="match status" value="1"/>
</dbReference>
<protein>
    <recommendedName>
        <fullName evidence="7">THAP-type domain-containing protein</fullName>
    </recommendedName>
</protein>
<dbReference type="EMBL" id="CAVLGL010000080">
    <property type="protein sequence ID" value="CAK1585939.1"/>
    <property type="molecule type" value="Genomic_DNA"/>
</dbReference>
<dbReference type="Pfam" id="PF05485">
    <property type="entry name" value="THAP"/>
    <property type="match status" value="1"/>
</dbReference>
<reference evidence="8 9" key="1">
    <citation type="submission" date="2023-11" db="EMBL/GenBank/DDBJ databases">
        <authorList>
            <person name="Hedman E."/>
            <person name="Englund M."/>
            <person name="Stromberg M."/>
            <person name="Nyberg Akerstrom W."/>
            <person name="Nylinder S."/>
            <person name="Jareborg N."/>
            <person name="Kallberg Y."/>
            <person name="Kronander E."/>
        </authorList>
    </citation>
    <scope>NUCLEOTIDE SEQUENCE [LARGE SCALE GENOMIC DNA]</scope>
</reference>
<dbReference type="InterPro" id="IPR026516">
    <property type="entry name" value="THAP1/10"/>
</dbReference>
<dbReference type="PROSITE" id="PS50950">
    <property type="entry name" value="ZF_THAP"/>
    <property type="match status" value="1"/>
</dbReference>
<evidence type="ECO:0000259" key="7">
    <source>
        <dbReference type="PROSITE" id="PS50950"/>
    </source>
</evidence>
<evidence type="ECO:0000256" key="3">
    <source>
        <dbReference type="ARBA" id="ARBA00022833"/>
    </source>
</evidence>
<comment type="caution">
    <text evidence="8">The sequence shown here is derived from an EMBL/GenBank/DDBJ whole genome shotgun (WGS) entry which is preliminary data.</text>
</comment>
<dbReference type="GO" id="GO:0008270">
    <property type="term" value="F:zinc ion binding"/>
    <property type="evidence" value="ECO:0007669"/>
    <property type="project" value="UniProtKB-KW"/>
</dbReference>
<keyword evidence="1" id="KW-0479">Metal-binding</keyword>
<evidence type="ECO:0000256" key="1">
    <source>
        <dbReference type="ARBA" id="ARBA00022723"/>
    </source>
</evidence>
<evidence type="ECO:0000313" key="8">
    <source>
        <dbReference type="EMBL" id="CAK1585939.1"/>
    </source>
</evidence>
<proteinExistence type="predicted"/>
<dbReference type="SMART" id="SM00980">
    <property type="entry name" value="THAP"/>
    <property type="match status" value="1"/>
</dbReference>
<keyword evidence="2 5" id="KW-0863">Zinc-finger</keyword>
<dbReference type="Gene3D" id="6.20.210.20">
    <property type="entry name" value="THAP domain"/>
    <property type="match status" value="1"/>
</dbReference>
<dbReference type="Proteomes" id="UP001314205">
    <property type="component" value="Unassembled WGS sequence"/>
</dbReference>
<evidence type="ECO:0000256" key="4">
    <source>
        <dbReference type="ARBA" id="ARBA00023125"/>
    </source>
</evidence>
<accession>A0AAV1KVR4</accession>
<dbReference type="InterPro" id="IPR006612">
    <property type="entry name" value="THAP_Znf"/>
</dbReference>
<dbReference type="InterPro" id="IPR038441">
    <property type="entry name" value="THAP_Znf_sf"/>
</dbReference>
<organism evidence="8 9">
    <name type="scientific">Parnassius mnemosyne</name>
    <name type="common">clouded apollo</name>
    <dbReference type="NCBI Taxonomy" id="213953"/>
    <lineage>
        <taxon>Eukaryota</taxon>
        <taxon>Metazoa</taxon>
        <taxon>Ecdysozoa</taxon>
        <taxon>Arthropoda</taxon>
        <taxon>Hexapoda</taxon>
        <taxon>Insecta</taxon>
        <taxon>Pterygota</taxon>
        <taxon>Neoptera</taxon>
        <taxon>Endopterygota</taxon>
        <taxon>Lepidoptera</taxon>
        <taxon>Glossata</taxon>
        <taxon>Ditrysia</taxon>
        <taxon>Papilionoidea</taxon>
        <taxon>Papilionidae</taxon>
        <taxon>Parnassiinae</taxon>
        <taxon>Parnassini</taxon>
        <taxon>Parnassius</taxon>
        <taxon>Driopa</taxon>
    </lineage>
</organism>
<evidence type="ECO:0000313" key="9">
    <source>
        <dbReference type="Proteomes" id="UP001314205"/>
    </source>
</evidence>
<dbReference type="AlphaFoldDB" id="A0AAV1KVR4"/>
<feature type="domain" description="THAP-type" evidence="7">
    <location>
        <begin position="6"/>
        <end position="85"/>
    </location>
</feature>
<evidence type="ECO:0000256" key="2">
    <source>
        <dbReference type="ARBA" id="ARBA00022771"/>
    </source>
</evidence>
<keyword evidence="9" id="KW-1185">Reference proteome</keyword>
<keyword evidence="3" id="KW-0862">Zinc</keyword>
<gene>
    <name evidence="8" type="ORF">PARMNEM_LOCUS6959</name>
</gene>